<dbReference type="EMBL" id="GEDC01011207">
    <property type="protein sequence ID" value="JAS26091.1"/>
    <property type="molecule type" value="Transcribed_RNA"/>
</dbReference>
<feature type="domain" description="Protein kinase" evidence="22">
    <location>
        <begin position="511"/>
        <end position="918"/>
    </location>
</feature>
<evidence type="ECO:0000256" key="10">
    <source>
        <dbReference type="ARBA" id="ARBA00022824"/>
    </source>
</evidence>
<proteinExistence type="inferred from homology"/>
<evidence type="ECO:0000256" key="16">
    <source>
        <dbReference type="ARBA" id="ARBA00023180"/>
    </source>
</evidence>
<evidence type="ECO:0000256" key="4">
    <source>
        <dbReference type="ARBA" id="ARBA00022553"/>
    </source>
</evidence>
<evidence type="ECO:0000256" key="19">
    <source>
        <dbReference type="ARBA" id="ARBA00041500"/>
    </source>
</evidence>
<reference evidence="23" key="1">
    <citation type="submission" date="2015-12" db="EMBL/GenBank/DDBJ databases">
        <title>De novo transcriptome assembly of four potential Pierce s Disease insect vectors from Arizona vineyards.</title>
        <authorList>
            <person name="Tassone E.E."/>
        </authorList>
    </citation>
    <scope>NUCLEOTIDE SEQUENCE</scope>
</reference>
<gene>
    <name evidence="23" type="ORF">g.36169</name>
</gene>
<evidence type="ECO:0000256" key="14">
    <source>
        <dbReference type="ARBA" id="ARBA00023016"/>
    </source>
</evidence>
<name>A0A1B6DK79_9HEMI</name>
<dbReference type="InterPro" id="IPR017441">
    <property type="entry name" value="Protein_kinase_ATP_BS"/>
</dbReference>
<dbReference type="InterPro" id="IPR011009">
    <property type="entry name" value="Kinase-like_dom_sf"/>
</dbReference>
<keyword evidence="4" id="KW-0597">Phosphoprotein</keyword>
<keyword evidence="15" id="KW-0472">Membrane</keyword>
<dbReference type="GO" id="GO:0006986">
    <property type="term" value="P:response to unfolded protein"/>
    <property type="evidence" value="ECO:0007669"/>
    <property type="project" value="UniProtKB-KW"/>
</dbReference>
<evidence type="ECO:0000256" key="17">
    <source>
        <dbReference type="ARBA" id="ARBA00023230"/>
    </source>
</evidence>
<evidence type="ECO:0000259" key="22">
    <source>
        <dbReference type="PROSITE" id="PS50011"/>
    </source>
</evidence>
<comment type="similarity">
    <text evidence="18">Belongs to the protein kinase superfamily. Ser/Thr protein kinase family. GCN2 subfamily.</text>
</comment>
<keyword evidence="3" id="KW-0723">Serine/threonine-protein kinase</keyword>
<dbReference type="SUPFAM" id="SSF56112">
    <property type="entry name" value="Protein kinase-like (PK-like)"/>
    <property type="match status" value="1"/>
</dbReference>
<dbReference type="Gene3D" id="1.10.510.10">
    <property type="entry name" value="Transferase(Phosphotransferase) domain 1"/>
    <property type="match status" value="1"/>
</dbReference>
<keyword evidence="8 20" id="KW-0547">Nucleotide-binding</keyword>
<dbReference type="SUPFAM" id="SSF50998">
    <property type="entry name" value="Quinoprotein alcohol dehydrogenase-like"/>
    <property type="match status" value="1"/>
</dbReference>
<evidence type="ECO:0000256" key="7">
    <source>
        <dbReference type="ARBA" id="ARBA00022729"/>
    </source>
</evidence>
<dbReference type="FunFam" id="1.10.510.10:FF:000251">
    <property type="entry name" value="eukaryotic translation initiation factor 2-alpha kinase 3"/>
    <property type="match status" value="1"/>
</dbReference>
<dbReference type="GO" id="GO:0005524">
    <property type="term" value="F:ATP binding"/>
    <property type="evidence" value="ECO:0007669"/>
    <property type="project" value="UniProtKB-UniRule"/>
</dbReference>
<feature type="signal peptide" evidence="21">
    <location>
        <begin position="1"/>
        <end position="26"/>
    </location>
</feature>
<feature type="chain" id="PRO_5008581346" description="non-specific serine/threonine protein kinase" evidence="21">
    <location>
        <begin position="27"/>
        <end position="953"/>
    </location>
</feature>
<dbReference type="Gene3D" id="2.130.10.10">
    <property type="entry name" value="YVTN repeat-like/Quinoprotein amine dehydrogenase"/>
    <property type="match status" value="1"/>
</dbReference>
<sequence length="953" mass="109028">MYHTYCKNKFYLFLFFIFGNVLKTKTDDLKYTGLPYCGPFDSNQILKRFVLVSTLDGRLSALNIGDGGSESWSMPTGPGPMLSSSIHRLELTNNGNWVRMIPSLSGGLYKFNGENIEAVPVTADHLLKSSFRYSEDLIFSGGKESRTYGVEVETGRILYECSMSKCDNLTTDTSTHPGGDVVLIQRQTQTVRAFEPRSGLERWNFSVGQHDVKFAPDPASDCHFKQEEAVNDIIFKVIVPEGLVCAVSKVHPYKIVWTHKFSSPVVSAWVLNQGRLEWVDLFGGSHPDIKMGEHPIPNSPTLYIGMHNKQLYIQESVNMQDRLQKIAGDYQQHMVADNNVFPRIPWKPIPVSRTLLEIEAKDPVLIITDDTSQDSATGISVLYGSEYVNGNGYYLYSTTTDTAPLCNYDDKNNLTIVEIDNEQNDENSSDIISLWFWWKEVVVISILTAVVVNIFQRKFVYFLHHPAQELLIFDKPPSSLKDHIDEEPRKISMHSSSKNDTFFISRYLTDFEPVHRLGKGGFGVVYEAKNKIDECNYAIKRISLPNRQESRDRVMREVKALAQLDHQNIVRYFNAWLECPPPGWQDQQDKLWSKQIISESTCTGRDEISLDLTGQITPETDQERSFKKPLFNRNSPQPFQIHFNNAHRVSNDILKLESEQTMDSDNSFCIEFKDSNFVKTEISANNDTRTCFSSNVTDLLNNSSNNNCDSNISLLSEKSSRMYLYIQMQLCRKESLREWLRDNVIQRDFDQVLSIFEQIVNAVEYVHLRGLIHRDLKPSNIFFSPDGQIKIGDFGLVTAMLDSSVDQWVPSNIQPSTDEKHTAQVGTQLYMSPEQVEGQSYNYKVDIYSLGIILFELLVPFKTQMERMKTLTDLRLNMFPENFKENYKQEYDLLKMMLSHYPDERPTTIGIRARSPLKERQTDLNFSSPNLSHFQLPIPIRSSSLSKSSSSSS</sequence>
<dbReference type="GO" id="GO:0005634">
    <property type="term" value="C:nucleus"/>
    <property type="evidence" value="ECO:0007669"/>
    <property type="project" value="TreeGrafter"/>
</dbReference>
<evidence type="ECO:0000256" key="9">
    <source>
        <dbReference type="ARBA" id="ARBA00022777"/>
    </source>
</evidence>
<dbReference type="PANTHER" id="PTHR11042">
    <property type="entry name" value="EUKARYOTIC TRANSLATION INITIATION FACTOR 2-ALPHA KINASE EIF2-ALPHA KINASE -RELATED"/>
    <property type="match status" value="1"/>
</dbReference>
<evidence type="ECO:0000256" key="12">
    <source>
        <dbReference type="ARBA" id="ARBA00022845"/>
    </source>
</evidence>
<keyword evidence="13" id="KW-1133">Transmembrane helix</keyword>
<keyword evidence="9" id="KW-0418">Kinase</keyword>
<evidence type="ECO:0000256" key="5">
    <source>
        <dbReference type="ARBA" id="ARBA00022679"/>
    </source>
</evidence>
<dbReference type="FunFam" id="3.30.200.20:FF:000193">
    <property type="entry name" value="Eukaryotic translation initiation factor 2-alpha kinase 3"/>
    <property type="match status" value="1"/>
</dbReference>
<evidence type="ECO:0000256" key="1">
    <source>
        <dbReference type="ARBA" id="ARBA00004115"/>
    </source>
</evidence>
<dbReference type="Pfam" id="PF00069">
    <property type="entry name" value="Pkinase"/>
    <property type="match status" value="2"/>
</dbReference>
<dbReference type="PROSITE" id="PS00108">
    <property type="entry name" value="PROTEIN_KINASE_ST"/>
    <property type="match status" value="1"/>
</dbReference>
<evidence type="ECO:0000256" key="11">
    <source>
        <dbReference type="ARBA" id="ARBA00022840"/>
    </source>
</evidence>
<keyword evidence="12" id="KW-0810">Translation regulation</keyword>
<accession>A0A1B6DK79</accession>
<evidence type="ECO:0000256" key="21">
    <source>
        <dbReference type="SAM" id="SignalP"/>
    </source>
</evidence>
<dbReference type="EC" id="2.7.11.1" evidence="2"/>
<dbReference type="GO" id="GO:0005789">
    <property type="term" value="C:endoplasmic reticulum membrane"/>
    <property type="evidence" value="ECO:0007669"/>
    <property type="project" value="UniProtKB-SubCell"/>
</dbReference>
<dbReference type="SMART" id="SM00220">
    <property type="entry name" value="S_TKc"/>
    <property type="match status" value="1"/>
</dbReference>
<evidence type="ECO:0000256" key="18">
    <source>
        <dbReference type="ARBA" id="ARBA00037982"/>
    </source>
</evidence>
<evidence type="ECO:0000256" key="20">
    <source>
        <dbReference type="PROSITE-ProRule" id="PRU10141"/>
    </source>
</evidence>
<evidence type="ECO:0000256" key="13">
    <source>
        <dbReference type="ARBA" id="ARBA00022989"/>
    </source>
</evidence>
<keyword evidence="6" id="KW-0812">Transmembrane</keyword>
<dbReference type="InterPro" id="IPR008271">
    <property type="entry name" value="Ser/Thr_kinase_AS"/>
</dbReference>
<keyword evidence="17" id="KW-0834">Unfolded protein response</keyword>
<dbReference type="GO" id="GO:0004694">
    <property type="term" value="F:eukaryotic translation initiation factor 2alpha kinase activity"/>
    <property type="evidence" value="ECO:0007669"/>
    <property type="project" value="TreeGrafter"/>
</dbReference>
<dbReference type="PROSITE" id="PS50011">
    <property type="entry name" value="PROTEIN_KINASE_DOM"/>
    <property type="match status" value="1"/>
</dbReference>
<dbReference type="AlphaFoldDB" id="A0A1B6DK79"/>
<evidence type="ECO:0000256" key="3">
    <source>
        <dbReference type="ARBA" id="ARBA00022527"/>
    </source>
</evidence>
<dbReference type="Gene3D" id="3.30.200.20">
    <property type="entry name" value="Phosphorylase Kinase, domain 1"/>
    <property type="match status" value="1"/>
</dbReference>
<keyword evidence="11 20" id="KW-0067">ATP-binding</keyword>
<evidence type="ECO:0000256" key="15">
    <source>
        <dbReference type="ARBA" id="ARBA00023136"/>
    </source>
</evidence>
<dbReference type="InterPro" id="IPR000719">
    <property type="entry name" value="Prot_kinase_dom"/>
</dbReference>
<keyword evidence="10" id="KW-0256">Endoplasmic reticulum</keyword>
<keyword evidence="16" id="KW-0325">Glycoprotein</keyword>
<evidence type="ECO:0000256" key="6">
    <source>
        <dbReference type="ARBA" id="ARBA00022692"/>
    </source>
</evidence>
<comment type="subcellular location">
    <subcellularLocation>
        <location evidence="1">Endoplasmic reticulum membrane</location>
        <topology evidence="1">Single-pass type I membrane protein</topology>
    </subcellularLocation>
</comment>
<keyword evidence="14" id="KW-0346">Stress response</keyword>
<keyword evidence="5" id="KW-0808">Transferase</keyword>
<protein>
    <recommendedName>
        <fullName evidence="2">non-specific serine/threonine protein kinase</fullName>
        <ecNumber evidence="2">2.7.11.1</ecNumber>
    </recommendedName>
    <alternativeName>
        <fullName evidence="19">PRKR-like endoplasmic reticulum kinase</fullName>
    </alternativeName>
</protein>
<keyword evidence="7 21" id="KW-0732">Signal</keyword>
<dbReference type="PROSITE" id="PS00107">
    <property type="entry name" value="PROTEIN_KINASE_ATP"/>
    <property type="match status" value="1"/>
</dbReference>
<evidence type="ECO:0000256" key="2">
    <source>
        <dbReference type="ARBA" id="ARBA00012513"/>
    </source>
</evidence>
<evidence type="ECO:0000256" key="8">
    <source>
        <dbReference type="ARBA" id="ARBA00022741"/>
    </source>
</evidence>
<evidence type="ECO:0000313" key="23">
    <source>
        <dbReference type="EMBL" id="JAS26091.1"/>
    </source>
</evidence>
<dbReference type="PANTHER" id="PTHR11042:SF91">
    <property type="entry name" value="EUKARYOTIC TRANSLATION INITIATION FACTOR 2-ALPHA KINASE"/>
    <property type="match status" value="1"/>
</dbReference>
<feature type="binding site" evidence="20">
    <location>
        <position position="540"/>
    </location>
    <ligand>
        <name>ATP</name>
        <dbReference type="ChEBI" id="CHEBI:30616"/>
    </ligand>
</feature>
<organism evidence="23">
    <name type="scientific">Clastoptera arizonana</name>
    <name type="common">Arizona spittle bug</name>
    <dbReference type="NCBI Taxonomy" id="38151"/>
    <lineage>
        <taxon>Eukaryota</taxon>
        <taxon>Metazoa</taxon>
        <taxon>Ecdysozoa</taxon>
        <taxon>Arthropoda</taxon>
        <taxon>Hexapoda</taxon>
        <taxon>Insecta</taxon>
        <taxon>Pterygota</taxon>
        <taxon>Neoptera</taxon>
        <taxon>Paraneoptera</taxon>
        <taxon>Hemiptera</taxon>
        <taxon>Auchenorrhyncha</taxon>
        <taxon>Cercopoidea</taxon>
        <taxon>Clastopteridae</taxon>
        <taxon>Clastoptera</taxon>
    </lineage>
</organism>
<dbReference type="InterPro" id="IPR015943">
    <property type="entry name" value="WD40/YVTN_repeat-like_dom_sf"/>
</dbReference>
<dbReference type="InterPro" id="IPR011047">
    <property type="entry name" value="Quinoprotein_ADH-like_sf"/>
</dbReference>
<dbReference type="InterPro" id="IPR050339">
    <property type="entry name" value="CC_SR_Kinase"/>
</dbReference>